<reference evidence="1 2" key="1">
    <citation type="journal article" date="2019" name="Microbiol. Resour. Announc.">
        <title>Complete Genome Sequence of Halomonas sulfidaeris Strain Esulfide1 Isolated from a Metal Sulfide Rock at a Depth of 2,200 Meters, Obtained Using Nanopore Sequencing.</title>
        <authorList>
            <person name="Saito M."/>
            <person name="Nishigata A."/>
            <person name="Galipon J."/>
            <person name="Arakawa K."/>
        </authorList>
    </citation>
    <scope>NUCLEOTIDE SEQUENCE [LARGE SCALE GENOMIC DNA]</scope>
    <source>
        <strain evidence="1 2">ATCC BAA-803</strain>
        <plasmid evidence="2">pbaa-803-a dna</plasmid>
    </source>
</reference>
<evidence type="ECO:0000313" key="2">
    <source>
        <dbReference type="Proteomes" id="UP000320231"/>
    </source>
</evidence>
<dbReference type="KEGG" id="hsr:HSBAA_PA_3480"/>
<keyword evidence="1" id="KW-0614">Plasmid</keyword>
<gene>
    <name evidence="1" type="ORF">HSBAA_PA_3480</name>
</gene>
<proteinExistence type="predicted"/>
<organism evidence="1 2">
    <name type="scientific">Vreelandella sulfidaeris</name>
    <dbReference type="NCBI Taxonomy" id="115553"/>
    <lineage>
        <taxon>Bacteria</taxon>
        <taxon>Pseudomonadati</taxon>
        <taxon>Pseudomonadota</taxon>
        <taxon>Gammaproteobacteria</taxon>
        <taxon>Oceanospirillales</taxon>
        <taxon>Halomonadaceae</taxon>
        <taxon>Vreelandella</taxon>
    </lineage>
</organism>
<evidence type="ECO:0000313" key="1">
    <source>
        <dbReference type="EMBL" id="BBI65745.1"/>
    </source>
</evidence>
<accession>A0A455UI02</accession>
<sequence length="84" mass="9109">MRKGAFTPCSFKAGMGRQGSVAVLQARRFDGCLNRRVVFVHGLAVRAIEAGKLNQRQRLIISGMCASSEAQGGHGDTKKFTDRV</sequence>
<dbReference type="AlphaFoldDB" id="A0A455UI02"/>
<dbReference type="Proteomes" id="UP000320231">
    <property type="component" value="Plasmid pBAA-803-A"/>
</dbReference>
<protein>
    <submittedName>
        <fullName evidence="1">Uncharacterized protein</fullName>
    </submittedName>
</protein>
<name>A0A455UI02_9GAMM</name>
<dbReference type="EMBL" id="AP019515">
    <property type="protein sequence ID" value="BBI65745.1"/>
    <property type="molecule type" value="Genomic_DNA"/>
</dbReference>
<geneLocation type="plasmid" evidence="2">
    <name>pbaa-803-a dna</name>
</geneLocation>